<gene>
    <name evidence="2" type="ORF">GCM10012282_25260</name>
</gene>
<dbReference type="Proteomes" id="UP000625682">
    <property type="component" value="Unassembled WGS sequence"/>
</dbReference>
<dbReference type="AlphaFoldDB" id="A0A917NTW0"/>
<evidence type="ECO:0000256" key="1">
    <source>
        <dbReference type="SAM" id="MobiDB-lite"/>
    </source>
</evidence>
<reference evidence="2" key="2">
    <citation type="submission" date="2020-09" db="EMBL/GenBank/DDBJ databases">
        <authorList>
            <person name="Sun Q."/>
            <person name="Zhou Y."/>
        </authorList>
    </citation>
    <scope>NUCLEOTIDE SEQUENCE</scope>
    <source>
        <strain evidence="2">CGMCC 4.7272</strain>
    </source>
</reference>
<dbReference type="EMBL" id="BMMU01000006">
    <property type="protein sequence ID" value="GGJ27659.1"/>
    <property type="molecule type" value="Genomic_DNA"/>
</dbReference>
<sequence length="60" mass="6218">MSQGEGETAAPEPAYPHGTSGTVLRGDTIGADPERTVASGPRGARRRTVGSSLDLTPIRR</sequence>
<name>A0A917NTW0_9ACTN</name>
<keyword evidence="3" id="KW-1185">Reference proteome</keyword>
<evidence type="ECO:0000313" key="2">
    <source>
        <dbReference type="EMBL" id="GGJ27659.1"/>
    </source>
</evidence>
<proteinExistence type="predicted"/>
<protein>
    <submittedName>
        <fullName evidence="2">Uncharacterized protein</fullName>
    </submittedName>
</protein>
<accession>A0A917NTW0</accession>
<reference evidence="2" key="1">
    <citation type="journal article" date="2014" name="Int. J. Syst. Evol. Microbiol.">
        <title>Complete genome sequence of Corynebacterium casei LMG S-19264T (=DSM 44701T), isolated from a smear-ripened cheese.</title>
        <authorList>
            <consortium name="US DOE Joint Genome Institute (JGI-PGF)"/>
            <person name="Walter F."/>
            <person name="Albersmeier A."/>
            <person name="Kalinowski J."/>
            <person name="Ruckert C."/>
        </authorList>
    </citation>
    <scope>NUCLEOTIDE SEQUENCE</scope>
    <source>
        <strain evidence="2">CGMCC 4.7272</strain>
    </source>
</reference>
<comment type="caution">
    <text evidence="2">The sequence shown here is derived from an EMBL/GenBank/DDBJ whole genome shotgun (WGS) entry which is preliminary data.</text>
</comment>
<organism evidence="2 3">
    <name type="scientific">Streptomyces lacrimifluminis</name>
    <dbReference type="NCBI Taxonomy" id="1500077"/>
    <lineage>
        <taxon>Bacteria</taxon>
        <taxon>Bacillati</taxon>
        <taxon>Actinomycetota</taxon>
        <taxon>Actinomycetes</taxon>
        <taxon>Kitasatosporales</taxon>
        <taxon>Streptomycetaceae</taxon>
        <taxon>Streptomyces</taxon>
    </lineage>
</organism>
<feature type="region of interest" description="Disordered" evidence="1">
    <location>
        <begin position="1"/>
        <end position="60"/>
    </location>
</feature>
<evidence type="ECO:0000313" key="3">
    <source>
        <dbReference type="Proteomes" id="UP000625682"/>
    </source>
</evidence>